<dbReference type="GO" id="GO:0004618">
    <property type="term" value="F:phosphoglycerate kinase activity"/>
    <property type="evidence" value="ECO:0007669"/>
    <property type="project" value="UniProtKB-EC"/>
</dbReference>
<dbReference type="InterPro" id="IPR029058">
    <property type="entry name" value="AB_hydrolase_fold"/>
</dbReference>
<organism evidence="3 4">
    <name type="scientific">Lentisphaera araneosa HTCC2155</name>
    <dbReference type="NCBI Taxonomy" id="313628"/>
    <lineage>
        <taxon>Bacteria</taxon>
        <taxon>Pseudomonadati</taxon>
        <taxon>Lentisphaerota</taxon>
        <taxon>Lentisphaeria</taxon>
        <taxon>Lentisphaerales</taxon>
        <taxon>Lentisphaeraceae</taxon>
        <taxon>Lentisphaera</taxon>
    </lineage>
</organism>
<evidence type="ECO:0000256" key="2">
    <source>
        <dbReference type="SAM" id="SignalP"/>
    </source>
</evidence>
<keyword evidence="4" id="KW-1185">Reference proteome</keyword>
<keyword evidence="3" id="KW-0418">Kinase</keyword>
<keyword evidence="3" id="KW-0808">Transferase</keyword>
<accession>A6DQK4</accession>
<reference evidence="3 4" key="1">
    <citation type="journal article" date="2010" name="J. Bacteriol.">
        <title>Genome sequence of Lentisphaera araneosa HTCC2155T, the type species of the order Lentisphaerales in the phylum Lentisphaerae.</title>
        <authorList>
            <person name="Thrash J.C."/>
            <person name="Cho J.C."/>
            <person name="Vergin K.L."/>
            <person name="Morris R.M."/>
            <person name="Giovannoni S.J."/>
        </authorList>
    </citation>
    <scope>NUCLEOTIDE SEQUENCE [LARGE SCALE GENOMIC DNA]</scope>
    <source>
        <strain evidence="3 4">HTCC2155</strain>
    </source>
</reference>
<dbReference type="Proteomes" id="UP000004947">
    <property type="component" value="Unassembled WGS sequence"/>
</dbReference>
<dbReference type="SUPFAM" id="SSF53474">
    <property type="entry name" value="alpha/beta-Hydrolases"/>
    <property type="match status" value="1"/>
</dbReference>
<dbReference type="STRING" id="313628.LNTAR_04526"/>
<comment type="caution">
    <text evidence="3">The sequence shown here is derived from an EMBL/GenBank/DDBJ whole genome shotgun (WGS) entry which is preliminary data.</text>
</comment>
<keyword evidence="1" id="KW-0175">Coiled coil</keyword>
<name>A6DQK4_9BACT</name>
<dbReference type="AlphaFoldDB" id="A6DQK4"/>
<dbReference type="RefSeq" id="WP_007280131.1">
    <property type="nucleotide sequence ID" value="NZ_ABCK01000020.1"/>
</dbReference>
<feature type="coiled-coil region" evidence="1">
    <location>
        <begin position="622"/>
        <end position="649"/>
    </location>
</feature>
<proteinExistence type="predicted"/>
<keyword evidence="2" id="KW-0732">Signal</keyword>
<feature type="chain" id="PRO_5002694659" evidence="2">
    <location>
        <begin position="19"/>
        <end position="665"/>
    </location>
</feature>
<dbReference type="OrthoDB" id="9795554at2"/>
<dbReference type="EMBL" id="ABCK01000020">
    <property type="protein sequence ID" value="EDM26085.1"/>
    <property type="molecule type" value="Genomic_DNA"/>
</dbReference>
<dbReference type="EC" id="2.7.2.3" evidence="3"/>
<feature type="signal peptide" evidence="2">
    <location>
        <begin position="1"/>
        <end position="18"/>
    </location>
</feature>
<protein>
    <submittedName>
        <fullName evidence="3">Phosphoglycerate kinase</fullName>
        <ecNumber evidence="3">2.7.2.3</ecNumber>
    </submittedName>
</protein>
<sequence length="665" mass="75781">MYKLLAVLICVLNCALFANNNSLSGLINFDQNDRSLNSYETLLSHLKSLEQHNKSEAIKALIKQSQLLIKAKNALHESSEKLKSKTLKVGSKNIEILELRDSSILYNSAGKEKDASLNKMPTSFYYALLKQVNFPDYLDASFSYAAFHGDLKSAQQLMNILKKGKKQTASHIYTFHYFSKLNDIIKTGKLLEKASAQIKTNDIAAANNTLSFISQTIIRSPIQKSLFTPEIKQRHDIILRTINKVRQAELLLFADFPLEPDQRMKVKCLNYPEFQYDVYLPPQYKHDGSVLLPIMYTFSPGGGGMVGHFKKMAQEKGIILIGNLESKNNQSYDLIKNSWYAIQRDIKSRIHFEPGRQFAAGMSGGAATTYVFARRFYSQISGAIPMGGWLGFNTNPNDHWQLSGYKVVRTCGNNDKGAKSYIKRDKDILATHNIEIKDLSFNGGHSPAPYPVQINAIDWLLEKRPLAKDQQAAEKFYLQSASLIHSKLAGTVLVDSLSIMRNQPYTWTSFRARKLYEEVLYTYGTEISKFKNNLSNISMDRLTIDTFGEDMYGAALVGDHQTFWACLTILEQQKGLDLHLKTATWQLTHSKYEKIKNRQKARELFDSKKKLTLDETIVKASLAIAENKKDEYLKLKKEIESRIEAREEKYSKKRYEEVLKQVNTL</sequence>
<evidence type="ECO:0000256" key="1">
    <source>
        <dbReference type="SAM" id="Coils"/>
    </source>
</evidence>
<dbReference type="Gene3D" id="3.40.50.1820">
    <property type="entry name" value="alpha/beta hydrolase"/>
    <property type="match status" value="1"/>
</dbReference>
<evidence type="ECO:0000313" key="3">
    <source>
        <dbReference type="EMBL" id="EDM26085.1"/>
    </source>
</evidence>
<gene>
    <name evidence="3" type="primary">pgk</name>
    <name evidence="3" type="ORF">LNTAR_04526</name>
</gene>
<evidence type="ECO:0000313" key="4">
    <source>
        <dbReference type="Proteomes" id="UP000004947"/>
    </source>
</evidence>